<keyword evidence="3" id="KW-1185">Reference proteome</keyword>
<feature type="region of interest" description="Disordered" evidence="1">
    <location>
        <begin position="1"/>
        <end position="29"/>
    </location>
</feature>
<gene>
    <name evidence="2" type="ORF">K0M31_004891</name>
</gene>
<dbReference type="AlphaFoldDB" id="A0AA40FW93"/>
<name>A0AA40FW93_9HYME</name>
<feature type="compositionally biased region" description="Basic and acidic residues" evidence="1">
    <location>
        <begin position="8"/>
        <end position="24"/>
    </location>
</feature>
<dbReference type="EMBL" id="JAHYIQ010000014">
    <property type="protein sequence ID" value="KAK1126260.1"/>
    <property type="molecule type" value="Genomic_DNA"/>
</dbReference>
<accession>A0AA40FW93</accession>
<sequence>MHNLGRLETLEKYHPVGRANERLEPGSCRSDPTVDAVCRNIGNVNTVSARGRNAIARSSWHSLFPWLP</sequence>
<evidence type="ECO:0000313" key="3">
    <source>
        <dbReference type="Proteomes" id="UP001177670"/>
    </source>
</evidence>
<proteinExistence type="predicted"/>
<organism evidence="2 3">
    <name type="scientific">Melipona bicolor</name>
    <dbReference type="NCBI Taxonomy" id="60889"/>
    <lineage>
        <taxon>Eukaryota</taxon>
        <taxon>Metazoa</taxon>
        <taxon>Ecdysozoa</taxon>
        <taxon>Arthropoda</taxon>
        <taxon>Hexapoda</taxon>
        <taxon>Insecta</taxon>
        <taxon>Pterygota</taxon>
        <taxon>Neoptera</taxon>
        <taxon>Endopterygota</taxon>
        <taxon>Hymenoptera</taxon>
        <taxon>Apocrita</taxon>
        <taxon>Aculeata</taxon>
        <taxon>Apoidea</taxon>
        <taxon>Anthophila</taxon>
        <taxon>Apidae</taxon>
        <taxon>Melipona</taxon>
    </lineage>
</organism>
<protein>
    <submittedName>
        <fullName evidence="2">Uncharacterized protein</fullName>
    </submittedName>
</protein>
<reference evidence="2" key="1">
    <citation type="submission" date="2021-10" db="EMBL/GenBank/DDBJ databases">
        <title>Melipona bicolor Genome sequencing and assembly.</title>
        <authorList>
            <person name="Araujo N.S."/>
            <person name="Arias M.C."/>
        </authorList>
    </citation>
    <scope>NUCLEOTIDE SEQUENCE</scope>
    <source>
        <strain evidence="2">USP_2M_L1-L4_2017</strain>
        <tissue evidence="2">Whole body</tissue>
    </source>
</reference>
<evidence type="ECO:0000256" key="1">
    <source>
        <dbReference type="SAM" id="MobiDB-lite"/>
    </source>
</evidence>
<dbReference type="Proteomes" id="UP001177670">
    <property type="component" value="Unassembled WGS sequence"/>
</dbReference>
<comment type="caution">
    <text evidence="2">The sequence shown here is derived from an EMBL/GenBank/DDBJ whole genome shotgun (WGS) entry which is preliminary data.</text>
</comment>
<evidence type="ECO:0000313" key="2">
    <source>
        <dbReference type="EMBL" id="KAK1126260.1"/>
    </source>
</evidence>